<reference evidence="20 21" key="1">
    <citation type="journal article" date="2016" name="Biochim. Biophys. Acta">
        <title>Characterization of red-shifted phycobilisomes isolated from the chlorophyll f-containing cyanobacterium Halomicronema hongdechloris.</title>
        <authorList>
            <person name="Li Y."/>
            <person name="Lin Y."/>
            <person name="Garvey C.J."/>
            <person name="Birch D."/>
            <person name="Corkery R.W."/>
            <person name="Loughlin P.C."/>
            <person name="Scheer H."/>
            <person name="Willows R.D."/>
            <person name="Chen M."/>
        </authorList>
    </citation>
    <scope>NUCLEOTIDE SEQUENCE [LARGE SCALE GENOMIC DNA]</scope>
    <source>
        <strain evidence="20 21">C2206</strain>
    </source>
</reference>
<evidence type="ECO:0000256" key="3">
    <source>
        <dbReference type="ARBA" id="ARBA00022645"/>
    </source>
</evidence>
<keyword evidence="12" id="KW-0472">Membrane</keyword>
<evidence type="ECO:0000256" key="7">
    <source>
        <dbReference type="ARBA" id="ARBA00022692"/>
    </source>
</evidence>
<dbReference type="EMBL" id="CP021983">
    <property type="protein sequence ID" value="ASC69395.1"/>
    <property type="molecule type" value="Genomic_DNA"/>
</dbReference>
<evidence type="ECO:0000256" key="10">
    <source>
        <dbReference type="ARBA" id="ARBA00022984"/>
    </source>
</evidence>
<evidence type="ECO:0000313" key="21">
    <source>
        <dbReference type="Proteomes" id="UP000191901"/>
    </source>
</evidence>
<keyword evidence="4" id="KW-0645">Protease</keyword>
<keyword evidence="21" id="KW-1185">Reference proteome</keyword>
<dbReference type="Proteomes" id="UP000191901">
    <property type="component" value="Chromosome"/>
</dbReference>
<keyword evidence="8" id="KW-0378">Hydrolase</keyword>
<dbReference type="InterPro" id="IPR050396">
    <property type="entry name" value="Glycosyltr_51/Transpeptidase"/>
</dbReference>
<comment type="pathway">
    <text evidence="2">Cell wall biogenesis; peptidoglycan biosynthesis.</text>
</comment>
<evidence type="ECO:0000256" key="2">
    <source>
        <dbReference type="ARBA" id="ARBA00004752"/>
    </source>
</evidence>
<dbReference type="PANTHER" id="PTHR32282:SF31">
    <property type="entry name" value="PEPTIDOGLYCAN GLYCOSYLTRANSFERASE"/>
    <property type="match status" value="1"/>
</dbReference>
<evidence type="ECO:0000256" key="5">
    <source>
        <dbReference type="ARBA" id="ARBA00022676"/>
    </source>
</evidence>
<dbReference type="SUPFAM" id="SSF56601">
    <property type="entry name" value="beta-lactamase/transpeptidase-like"/>
    <property type="match status" value="1"/>
</dbReference>
<dbReference type="GO" id="GO:0030288">
    <property type="term" value="C:outer membrane-bounded periplasmic space"/>
    <property type="evidence" value="ECO:0007669"/>
    <property type="project" value="TreeGrafter"/>
</dbReference>
<dbReference type="GO" id="GO:0008360">
    <property type="term" value="P:regulation of cell shape"/>
    <property type="evidence" value="ECO:0007669"/>
    <property type="project" value="UniProtKB-KW"/>
</dbReference>
<comment type="subcellular location">
    <subcellularLocation>
        <location evidence="1">Membrane</location>
    </subcellularLocation>
</comment>
<proteinExistence type="predicted"/>
<organism evidence="20 21">
    <name type="scientific">Halomicronema hongdechloris C2206</name>
    <dbReference type="NCBI Taxonomy" id="1641165"/>
    <lineage>
        <taxon>Bacteria</taxon>
        <taxon>Bacillati</taxon>
        <taxon>Cyanobacteriota</taxon>
        <taxon>Cyanophyceae</taxon>
        <taxon>Nodosilineales</taxon>
        <taxon>Nodosilineaceae</taxon>
        <taxon>Halomicronema</taxon>
    </lineage>
</organism>
<keyword evidence="14" id="KW-0961">Cell wall biogenesis/degradation</keyword>
<dbReference type="InterPro" id="IPR001264">
    <property type="entry name" value="Glyco_trans_51"/>
</dbReference>
<evidence type="ECO:0000259" key="18">
    <source>
        <dbReference type="Pfam" id="PF00905"/>
    </source>
</evidence>
<evidence type="ECO:0000256" key="12">
    <source>
        <dbReference type="ARBA" id="ARBA00023136"/>
    </source>
</evidence>
<dbReference type="InterPro" id="IPR036950">
    <property type="entry name" value="PBP_transglycosylase"/>
</dbReference>
<evidence type="ECO:0000256" key="1">
    <source>
        <dbReference type="ARBA" id="ARBA00004370"/>
    </source>
</evidence>
<evidence type="ECO:0000256" key="9">
    <source>
        <dbReference type="ARBA" id="ARBA00022960"/>
    </source>
</evidence>
<comment type="catalytic activity">
    <reaction evidence="15">
        <text>Preferential cleavage: (Ac)2-L-Lys-D-Ala-|-D-Ala. Also transpeptidation of peptidyl-alanyl moieties that are N-acyl substituents of D-alanine.</text>
        <dbReference type="EC" id="3.4.16.4"/>
    </reaction>
</comment>
<keyword evidence="3" id="KW-0121">Carboxypeptidase</keyword>
<dbReference type="PANTHER" id="PTHR32282">
    <property type="entry name" value="BINDING PROTEIN TRANSPEPTIDASE, PUTATIVE-RELATED"/>
    <property type="match status" value="1"/>
</dbReference>
<keyword evidence="6" id="KW-0808">Transferase</keyword>
<dbReference type="GO" id="GO:0071555">
    <property type="term" value="P:cell wall organization"/>
    <property type="evidence" value="ECO:0007669"/>
    <property type="project" value="UniProtKB-KW"/>
</dbReference>
<dbReference type="Pfam" id="PF00912">
    <property type="entry name" value="Transgly"/>
    <property type="match status" value="1"/>
</dbReference>
<dbReference type="SUPFAM" id="SSF53955">
    <property type="entry name" value="Lysozyme-like"/>
    <property type="match status" value="1"/>
</dbReference>
<accession>A0A1Z3HGL6</accession>
<dbReference type="GO" id="GO:0009002">
    <property type="term" value="F:serine-type D-Ala-D-Ala carboxypeptidase activity"/>
    <property type="evidence" value="ECO:0007669"/>
    <property type="project" value="UniProtKB-EC"/>
</dbReference>
<name>A0A1Z3HGL6_9CYAN</name>
<dbReference type="InterPro" id="IPR012338">
    <property type="entry name" value="Beta-lactam/transpept-like"/>
</dbReference>
<sequence>MSLWDALIKYPLGHLIERMGPTKLHHAAENHMRRVTQASASTPPASHHARRRRRSPHPPQRRPLYRRPLFWGVLLVAAGVAGGTTRAYRFWVAANATLPDDISRVLTYQRGGTLTIEASDGRILQKLGPATRENIQYEQLPTNLVQAFIASEDRRFYAHNGIDFQAIARAAMANLRQREVVEGASTITQQLARIVFLNQELTFQRKVREALLALKLEQNLSKQQILERYLNLVYLGSGAYGVADAAWVYFGKTVDQLTVAESALIAGMAPAPSLYSPLSQPEAARRQRNRVIRRMQEIGAISDLEAEAALATAVTTTPNQPKYLYSEFPYFTIHVQNQLAQILSPEQLEAGGLVVETTLNIDWQRQAESAVTTALERLGPRQRFRQGALVAIDPRSGEIKAMVGGTDFDESQFNRVTQAQRQPGSTFKTFVYTTAIAAGFSPYKPYVDAKFVVDGYEPKNYSGDYRGTVPLRDALASSINIVAVKLLLDVGFDPVIQMAQRMGIESELLPTYSLSLGASEVTLLELTSAYGTLANQGKHMPTHAIRRVLNSQGEVLYESGVEPQQAVDADTAAIMTWMLQRGGARRATGGNATLVVPWQVRRAHPKKSGSVVCWLYSQLVAGVWLGNDNNQPDLGGE</sequence>
<keyword evidence="10" id="KW-0573">Peptidoglycan synthesis</keyword>
<dbReference type="KEGG" id="hhg:XM38_003220"/>
<evidence type="ECO:0000256" key="14">
    <source>
        <dbReference type="ARBA" id="ARBA00023316"/>
    </source>
</evidence>
<dbReference type="GO" id="GO:0008955">
    <property type="term" value="F:peptidoglycan glycosyltransferase activity"/>
    <property type="evidence" value="ECO:0007669"/>
    <property type="project" value="UniProtKB-EC"/>
</dbReference>
<evidence type="ECO:0000256" key="13">
    <source>
        <dbReference type="ARBA" id="ARBA00023268"/>
    </source>
</evidence>
<evidence type="ECO:0000256" key="16">
    <source>
        <dbReference type="ARBA" id="ARBA00049902"/>
    </source>
</evidence>
<comment type="catalytic activity">
    <reaction evidence="16">
        <text>[GlcNAc-(1-&gt;4)-Mur2Ac(oyl-L-Ala-gamma-D-Glu-L-Lys-D-Ala-D-Ala)](n)-di-trans,octa-cis-undecaprenyl diphosphate + beta-D-GlcNAc-(1-&gt;4)-Mur2Ac(oyl-L-Ala-gamma-D-Glu-L-Lys-D-Ala-D-Ala)-di-trans,octa-cis-undecaprenyl diphosphate = [GlcNAc-(1-&gt;4)-Mur2Ac(oyl-L-Ala-gamma-D-Glu-L-Lys-D-Ala-D-Ala)](n+1)-di-trans,octa-cis-undecaprenyl diphosphate + di-trans,octa-cis-undecaprenyl diphosphate + H(+)</text>
        <dbReference type="Rhea" id="RHEA:23708"/>
        <dbReference type="Rhea" id="RHEA-COMP:9602"/>
        <dbReference type="Rhea" id="RHEA-COMP:9603"/>
        <dbReference type="ChEBI" id="CHEBI:15378"/>
        <dbReference type="ChEBI" id="CHEBI:58405"/>
        <dbReference type="ChEBI" id="CHEBI:60033"/>
        <dbReference type="ChEBI" id="CHEBI:78435"/>
        <dbReference type="EC" id="2.4.99.28"/>
    </reaction>
</comment>
<dbReference type="GO" id="GO:0008658">
    <property type="term" value="F:penicillin binding"/>
    <property type="evidence" value="ECO:0007669"/>
    <property type="project" value="InterPro"/>
</dbReference>
<keyword evidence="5" id="KW-0328">Glycosyltransferase</keyword>
<dbReference type="FunFam" id="1.10.3810.10:FF:000003">
    <property type="entry name" value="Penicillin-binding protein 1a"/>
    <property type="match status" value="1"/>
</dbReference>
<feature type="domain" description="Penicillin-binding protein transpeptidase" evidence="18">
    <location>
        <begin position="387"/>
        <end position="600"/>
    </location>
</feature>
<dbReference type="NCBIfam" id="TIGR02074">
    <property type="entry name" value="PBP_1a_fam"/>
    <property type="match status" value="1"/>
</dbReference>
<dbReference type="AlphaFoldDB" id="A0A1Z3HGL6"/>
<gene>
    <name evidence="20" type="ORF">XM38_003220</name>
</gene>
<dbReference type="Gene3D" id="1.10.3810.10">
    <property type="entry name" value="Biosynthetic peptidoglycan transglycosylase-like"/>
    <property type="match status" value="1"/>
</dbReference>
<dbReference type="Pfam" id="PF00905">
    <property type="entry name" value="Transpeptidase"/>
    <property type="match status" value="1"/>
</dbReference>
<evidence type="ECO:0000256" key="6">
    <source>
        <dbReference type="ARBA" id="ARBA00022679"/>
    </source>
</evidence>
<dbReference type="Gene3D" id="3.40.710.10">
    <property type="entry name" value="DD-peptidase/beta-lactamase superfamily"/>
    <property type="match status" value="1"/>
</dbReference>
<evidence type="ECO:0000256" key="4">
    <source>
        <dbReference type="ARBA" id="ARBA00022670"/>
    </source>
</evidence>
<feature type="domain" description="Glycosyl transferase family 51" evidence="19">
    <location>
        <begin position="121"/>
        <end position="296"/>
    </location>
</feature>
<protein>
    <submittedName>
        <fullName evidence="20">Penicillin-binding protein</fullName>
    </submittedName>
</protein>
<dbReference type="GO" id="GO:0006508">
    <property type="term" value="P:proteolysis"/>
    <property type="evidence" value="ECO:0007669"/>
    <property type="project" value="UniProtKB-KW"/>
</dbReference>
<dbReference type="GO" id="GO:0009252">
    <property type="term" value="P:peptidoglycan biosynthetic process"/>
    <property type="evidence" value="ECO:0007669"/>
    <property type="project" value="UniProtKB-KW"/>
</dbReference>
<dbReference type="InterPro" id="IPR001460">
    <property type="entry name" value="PCN-bd_Tpept"/>
</dbReference>
<evidence type="ECO:0000256" key="8">
    <source>
        <dbReference type="ARBA" id="ARBA00022801"/>
    </source>
</evidence>
<dbReference type="RefSeq" id="WP_225889149.1">
    <property type="nucleotide sequence ID" value="NZ_CP021983.2"/>
</dbReference>
<keyword evidence="7" id="KW-0812">Transmembrane</keyword>
<evidence type="ECO:0000259" key="19">
    <source>
        <dbReference type="Pfam" id="PF00912"/>
    </source>
</evidence>
<evidence type="ECO:0000256" key="11">
    <source>
        <dbReference type="ARBA" id="ARBA00022989"/>
    </source>
</evidence>
<dbReference type="InterPro" id="IPR023346">
    <property type="entry name" value="Lysozyme-like_dom_sf"/>
</dbReference>
<keyword evidence="9" id="KW-0133">Cell shape</keyword>
<evidence type="ECO:0000313" key="20">
    <source>
        <dbReference type="EMBL" id="ASC69395.1"/>
    </source>
</evidence>
<keyword evidence="11" id="KW-1133">Transmembrane helix</keyword>
<dbReference type="GO" id="GO:0016020">
    <property type="term" value="C:membrane"/>
    <property type="evidence" value="ECO:0007669"/>
    <property type="project" value="UniProtKB-SubCell"/>
</dbReference>
<evidence type="ECO:0000256" key="17">
    <source>
        <dbReference type="SAM" id="MobiDB-lite"/>
    </source>
</evidence>
<feature type="compositionally biased region" description="Basic residues" evidence="17">
    <location>
        <begin position="47"/>
        <end position="61"/>
    </location>
</feature>
<keyword evidence="13" id="KW-0511">Multifunctional enzyme</keyword>
<feature type="region of interest" description="Disordered" evidence="17">
    <location>
        <begin position="34"/>
        <end position="61"/>
    </location>
</feature>
<evidence type="ECO:0000256" key="15">
    <source>
        <dbReference type="ARBA" id="ARBA00034000"/>
    </source>
</evidence>